<evidence type="ECO:0000313" key="1">
    <source>
        <dbReference type="EMBL" id="NIK62082.1"/>
    </source>
</evidence>
<dbReference type="Proteomes" id="UP000555407">
    <property type="component" value="Unassembled WGS sequence"/>
</dbReference>
<keyword evidence="2" id="KW-1185">Reference proteome</keyword>
<dbReference type="AlphaFoldDB" id="A0A7X5VIY1"/>
<dbReference type="RefSeq" id="WP_202891459.1">
    <property type="nucleotide sequence ID" value="NZ_JAASRO010000001.1"/>
</dbReference>
<gene>
    <name evidence="1" type="ORF">BJY22_007799</name>
</gene>
<comment type="caution">
    <text evidence="1">The sequence shown here is derived from an EMBL/GenBank/DDBJ whole genome shotgun (WGS) entry which is preliminary data.</text>
</comment>
<name>A0A7X5VIY1_9ACTN</name>
<dbReference type="EMBL" id="JAASRO010000001">
    <property type="protein sequence ID" value="NIK62082.1"/>
    <property type="molecule type" value="Genomic_DNA"/>
</dbReference>
<accession>A0A7X5VIY1</accession>
<reference evidence="1 2" key="1">
    <citation type="submission" date="2020-03" db="EMBL/GenBank/DDBJ databases">
        <title>Sequencing the genomes of 1000 actinobacteria strains.</title>
        <authorList>
            <person name="Klenk H.-P."/>
        </authorList>
    </citation>
    <scope>NUCLEOTIDE SEQUENCE [LARGE SCALE GENOMIC DNA]</scope>
    <source>
        <strain evidence="1 2">DSM 45490</strain>
    </source>
</reference>
<proteinExistence type="predicted"/>
<sequence>MLADAYGLTSRRAELVAAVLARLVVNVEFWSRRPCAEAAERIAWSWREHAFVVANREVFEAALV</sequence>
<protein>
    <submittedName>
        <fullName evidence="1">Uncharacterized protein</fullName>
    </submittedName>
</protein>
<evidence type="ECO:0000313" key="2">
    <source>
        <dbReference type="Proteomes" id="UP000555407"/>
    </source>
</evidence>
<organism evidence="1 2">
    <name type="scientific">Kribbella shirazensis</name>
    <dbReference type="NCBI Taxonomy" id="1105143"/>
    <lineage>
        <taxon>Bacteria</taxon>
        <taxon>Bacillati</taxon>
        <taxon>Actinomycetota</taxon>
        <taxon>Actinomycetes</taxon>
        <taxon>Propionibacteriales</taxon>
        <taxon>Kribbellaceae</taxon>
        <taxon>Kribbella</taxon>
    </lineage>
</organism>